<proteinExistence type="predicted"/>
<gene>
    <name evidence="1" type="ORF">KFK09_004690</name>
</gene>
<comment type="caution">
    <text evidence="1">The sequence shown here is derived from an EMBL/GenBank/DDBJ whole genome shotgun (WGS) entry which is preliminary data.</text>
</comment>
<protein>
    <submittedName>
        <fullName evidence="1">Uncharacterized protein</fullName>
    </submittedName>
</protein>
<sequence length="166" mass="18539">MARHFVSVFGSHCSFVLVGETRRESLKGREERVEFERGRRSCEGGLKGVWRGFHTVAPANSHLSTIGFKACLEIFFYCAFSLFDNVKGGERVCHHQKGGDCYGSMDDREIGLDDQDQISIGQDCSQGCDQDDRVGFKLIGPNDREIGQDDITNFLLIVPDRPGLMS</sequence>
<organism evidence="1 2">
    <name type="scientific">Dendrobium nobile</name>
    <name type="common">Orchid</name>
    <dbReference type="NCBI Taxonomy" id="94219"/>
    <lineage>
        <taxon>Eukaryota</taxon>
        <taxon>Viridiplantae</taxon>
        <taxon>Streptophyta</taxon>
        <taxon>Embryophyta</taxon>
        <taxon>Tracheophyta</taxon>
        <taxon>Spermatophyta</taxon>
        <taxon>Magnoliopsida</taxon>
        <taxon>Liliopsida</taxon>
        <taxon>Asparagales</taxon>
        <taxon>Orchidaceae</taxon>
        <taxon>Epidendroideae</taxon>
        <taxon>Malaxideae</taxon>
        <taxon>Dendrobiinae</taxon>
        <taxon>Dendrobium</taxon>
    </lineage>
</organism>
<evidence type="ECO:0000313" key="2">
    <source>
        <dbReference type="Proteomes" id="UP000829196"/>
    </source>
</evidence>
<dbReference type="Proteomes" id="UP000829196">
    <property type="component" value="Unassembled WGS sequence"/>
</dbReference>
<keyword evidence="2" id="KW-1185">Reference proteome</keyword>
<dbReference type="AlphaFoldDB" id="A0A8T3BX35"/>
<name>A0A8T3BX35_DENNO</name>
<evidence type="ECO:0000313" key="1">
    <source>
        <dbReference type="EMBL" id="KAI0522318.1"/>
    </source>
</evidence>
<accession>A0A8T3BX35</accession>
<dbReference type="EMBL" id="JAGYWB010000005">
    <property type="protein sequence ID" value="KAI0522318.1"/>
    <property type="molecule type" value="Genomic_DNA"/>
</dbReference>
<reference evidence="1" key="1">
    <citation type="journal article" date="2022" name="Front. Genet.">
        <title>Chromosome-Scale Assembly of the Dendrobium nobile Genome Provides Insights Into the Molecular Mechanism of the Biosynthesis of the Medicinal Active Ingredient of Dendrobium.</title>
        <authorList>
            <person name="Xu Q."/>
            <person name="Niu S.-C."/>
            <person name="Li K.-L."/>
            <person name="Zheng P.-J."/>
            <person name="Zhang X.-J."/>
            <person name="Jia Y."/>
            <person name="Liu Y."/>
            <person name="Niu Y.-X."/>
            <person name="Yu L.-H."/>
            <person name="Chen D.-F."/>
            <person name="Zhang G.-Q."/>
        </authorList>
    </citation>
    <scope>NUCLEOTIDE SEQUENCE</scope>
    <source>
        <tissue evidence="1">Leaf</tissue>
    </source>
</reference>